<dbReference type="PANTHER" id="PTHR23407">
    <property type="entry name" value="ATPASE INHIBITOR/5-FORMYLTETRAHYDROFOLATE CYCLO-LIGASE"/>
    <property type="match status" value="1"/>
</dbReference>
<dbReference type="AlphaFoldDB" id="A0A177N423"/>
<protein>
    <recommendedName>
        <fullName evidence="5">5-formyltetrahydrofolate cyclo-ligase</fullName>
        <ecNumber evidence="5">6.3.3.2</ecNumber>
    </recommendedName>
</protein>
<comment type="catalytic activity">
    <reaction evidence="5">
        <text>(6S)-5-formyl-5,6,7,8-tetrahydrofolate + ATP = (6R)-5,10-methenyltetrahydrofolate + ADP + phosphate</text>
        <dbReference type="Rhea" id="RHEA:10488"/>
        <dbReference type="ChEBI" id="CHEBI:30616"/>
        <dbReference type="ChEBI" id="CHEBI:43474"/>
        <dbReference type="ChEBI" id="CHEBI:57455"/>
        <dbReference type="ChEBI" id="CHEBI:57457"/>
        <dbReference type="ChEBI" id="CHEBI:456216"/>
        <dbReference type="EC" id="6.3.3.2"/>
    </reaction>
</comment>
<sequence length="199" mass="22576">MTKAEQRQMAYPARNAQADKDAVSAEICRRVLEQPWYQAARTVMWYLHCRSEVRTLPTVIAELGCDRRIVVPYCTVDAEGRKQLGLWHLQAIDELQPGMWNILEPPRERWPEPAKQVGAEEPDVVIVPGVAFDRQGGRLGNGAGYYDRLLQNVRPDTVLAAVCYEAQLLPQVAMERHDIYMDRVITERAIYPGKGRAGC</sequence>
<evidence type="ECO:0000313" key="6">
    <source>
        <dbReference type="EMBL" id="OAI12414.1"/>
    </source>
</evidence>
<dbReference type="PANTHER" id="PTHR23407:SF1">
    <property type="entry name" value="5-FORMYLTETRAHYDROFOLATE CYCLO-LIGASE"/>
    <property type="match status" value="1"/>
</dbReference>
<comment type="caution">
    <text evidence="6">The sequence shown here is derived from an EMBL/GenBank/DDBJ whole genome shotgun (WGS) entry which is preliminary data.</text>
</comment>
<dbReference type="GO" id="GO:0030272">
    <property type="term" value="F:5-formyltetrahydrofolate cyclo-ligase activity"/>
    <property type="evidence" value="ECO:0007669"/>
    <property type="project" value="UniProtKB-EC"/>
</dbReference>
<dbReference type="InterPro" id="IPR037171">
    <property type="entry name" value="NagB/RpiA_transferase-like"/>
</dbReference>
<proteinExistence type="inferred from homology"/>
<dbReference type="EMBL" id="LUUJ01000110">
    <property type="protein sequence ID" value="OAI12414.1"/>
    <property type="molecule type" value="Genomic_DNA"/>
</dbReference>
<evidence type="ECO:0000256" key="3">
    <source>
        <dbReference type="ARBA" id="ARBA00022840"/>
    </source>
</evidence>
<feature type="binding site" evidence="4">
    <location>
        <begin position="3"/>
        <end position="7"/>
    </location>
    <ligand>
        <name>ATP</name>
        <dbReference type="ChEBI" id="CHEBI:30616"/>
    </ligand>
</feature>
<feature type="binding site" evidence="4">
    <location>
        <position position="52"/>
    </location>
    <ligand>
        <name>substrate</name>
    </ligand>
</feature>
<keyword evidence="6" id="KW-0436">Ligase</keyword>
<dbReference type="PIRSF" id="PIRSF006806">
    <property type="entry name" value="FTHF_cligase"/>
    <property type="match status" value="1"/>
</dbReference>
<name>A0A177N423_9GAMM</name>
<comment type="cofactor">
    <cofactor evidence="5">
        <name>Mg(2+)</name>
        <dbReference type="ChEBI" id="CHEBI:18420"/>
    </cofactor>
</comment>
<dbReference type="RefSeq" id="WP_064041973.1">
    <property type="nucleotide sequence ID" value="NZ_LUUJ01000110.1"/>
</dbReference>
<dbReference type="GO" id="GO:0009396">
    <property type="term" value="P:folic acid-containing compound biosynthetic process"/>
    <property type="evidence" value="ECO:0007669"/>
    <property type="project" value="TreeGrafter"/>
</dbReference>
<dbReference type="EC" id="6.3.3.2" evidence="5"/>
<dbReference type="Gene3D" id="3.40.50.10420">
    <property type="entry name" value="NagB/RpiA/CoA transferase-like"/>
    <property type="match status" value="1"/>
</dbReference>
<dbReference type="InterPro" id="IPR024185">
    <property type="entry name" value="FTHF_cligase-like_sf"/>
</dbReference>
<evidence type="ECO:0000256" key="5">
    <source>
        <dbReference type="RuleBase" id="RU361279"/>
    </source>
</evidence>
<keyword evidence="3 4" id="KW-0067">ATP-binding</keyword>
<dbReference type="Pfam" id="PF01812">
    <property type="entry name" value="5-FTHF_cyc-lig"/>
    <property type="match status" value="1"/>
</dbReference>
<dbReference type="GO" id="GO:0005524">
    <property type="term" value="F:ATP binding"/>
    <property type="evidence" value="ECO:0007669"/>
    <property type="project" value="UniProtKB-KW"/>
</dbReference>
<keyword evidence="5" id="KW-0460">Magnesium</keyword>
<evidence type="ECO:0000313" key="7">
    <source>
        <dbReference type="Proteomes" id="UP000077857"/>
    </source>
</evidence>
<dbReference type="SUPFAM" id="SSF100950">
    <property type="entry name" value="NagB/RpiA/CoA transferase-like"/>
    <property type="match status" value="1"/>
</dbReference>
<evidence type="ECO:0000256" key="4">
    <source>
        <dbReference type="PIRSR" id="PIRSR006806-1"/>
    </source>
</evidence>
<evidence type="ECO:0000256" key="1">
    <source>
        <dbReference type="ARBA" id="ARBA00010638"/>
    </source>
</evidence>
<dbReference type="InterPro" id="IPR002698">
    <property type="entry name" value="FTHF_cligase"/>
</dbReference>
<keyword evidence="5" id="KW-0479">Metal-binding</keyword>
<feature type="binding site" evidence="4">
    <location>
        <begin position="138"/>
        <end position="146"/>
    </location>
    <ligand>
        <name>ATP</name>
        <dbReference type="ChEBI" id="CHEBI:30616"/>
    </ligand>
</feature>
<comment type="similarity">
    <text evidence="1 5">Belongs to the 5-formyltetrahydrofolate cyclo-ligase family.</text>
</comment>
<dbReference type="OrthoDB" id="9801938at2"/>
<keyword evidence="2 4" id="KW-0547">Nucleotide-binding</keyword>
<gene>
    <name evidence="6" type="ORF">A1507_02725</name>
</gene>
<reference evidence="6 7" key="1">
    <citation type="submission" date="2016-03" db="EMBL/GenBank/DDBJ databases">
        <authorList>
            <person name="Ploux O."/>
        </authorList>
    </citation>
    <scope>NUCLEOTIDE SEQUENCE [LARGE SCALE GENOMIC DNA]</scope>
    <source>
        <strain evidence="6 7">R-45378</strain>
    </source>
</reference>
<accession>A0A177N423</accession>
<feature type="binding site" evidence="4">
    <location>
        <position position="47"/>
    </location>
    <ligand>
        <name>substrate</name>
    </ligand>
</feature>
<dbReference type="Proteomes" id="UP000077857">
    <property type="component" value="Unassembled WGS sequence"/>
</dbReference>
<dbReference type="GO" id="GO:0035999">
    <property type="term" value="P:tetrahydrofolate interconversion"/>
    <property type="evidence" value="ECO:0007669"/>
    <property type="project" value="TreeGrafter"/>
</dbReference>
<dbReference type="NCBIfam" id="TIGR02727">
    <property type="entry name" value="MTHFS_bact"/>
    <property type="match status" value="1"/>
</dbReference>
<evidence type="ECO:0000256" key="2">
    <source>
        <dbReference type="ARBA" id="ARBA00022741"/>
    </source>
</evidence>
<organism evidence="6 7">
    <name type="scientific">Methylomonas koyamae</name>
    <dbReference type="NCBI Taxonomy" id="702114"/>
    <lineage>
        <taxon>Bacteria</taxon>
        <taxon>Pseudomonadati</taxon>
        <taxon>Pseudomonadota</taxon>
        <taxon>Gammaproteobacteria</taxon>
        <taxon>Methylococcales</taxon>
        <taxon>Methylococcaceae</taxon>
        <taxon>Methylomonas</taxon>
    </lineage>
</organism>
<dbReference type="GO" id="GO:0046872">
    <property type="term" value="F:metal ion binding"/>
    <property type="evidence" value="ECO:0007669"/>
    <property type="project" value="UniProtKB-KW"/>
</dbReference>